<gene>
    <name evidence="1" type="ORF">KI688_011220</name>
</gene>
<comment type="caution">
    <text evidence="1">The sequence shown here is derived from an EMBL/GenBank/DDBJ whole genome shotgun (WGS) entry which is preliminary data.</text>
</comment>
<evidence type="ECO:0000313" key="2">
    <source>
        <dbReference type="Proteomes" id="UP000707451"/>
    </source>
</evidence>
<dbReference type="AlphaFoldDB" id="A0A9P7XZW4"/>
<dbReference type="OrthoDB" id="19861at2759"/>
<organism evidence="1 2">
    <name type="scientific">Linnemannia hyalina</name>
    <dbReference type="NCBI Taxonomy" id="64524"/>
    <lineage>
        <taxon>Eukaryota</taxon>
        <taxon>Fungi</taxon>
        <taxon>Fungi incertae sedis</taxon>
        <taxon>Mucoromycota</taxon>
        <taxon>Mortierellomycotina</taxon>
        <taxon>Mortierellomycetes</taxon>
        <taxon>Mortierellales</taxon>
        <taxon>Mortierellaceae</taxon>
        <taxon>Linnemannia</taxon>
    </lineage>
</organism>
<reference evidence="1" key="1">
    <citation type="submission" date="2021-06" db="EMBL/GenBank/DDBJ databases">
        <title>Genome Sequence of Mortierella hyaline Strain SCG-10, a Cold-Adapted, Nitrate-Reducing Fungus Isolated from Soil in Minnesota, USA.</title>
        <authorList>
            <person name="Aldossari N."/>
        </authorList>
    </citation>
    <scope>NUCLEOTIDE SEQUENCE</scope>
    <source>
        <strain evidence="1">SCG-10</strain>
    </source>
</reference>
<sequence>MVDGESDLSCLDKKQRVVLLGSIGQKVDRADTFRSLYTTIQELRSAIIEDMDEFSAPPGTELLGVGTNENASYDSLPTTACELKGKIKAMDILSAPPGTELPIVGTKDLYV</sequence>
<accession>A0A9P7XZW4</accession>
<name>A0A9P7XZW4_9FUNG</name>
<dbReference type="EMBL" id="JAHRHY010000006">
    <property type="protein sequence ID" value="KAG9068924.1"/>
    <property type="molecule type" value="Genomic_DNA"/>
</dbReference>
<protein>
    <submittedName>
        <fullName evidence="1">Uncharacterized protein</fullName>
    </submittedName>
</protein>
<proteinExistence type="predicted"/>
<dbReference type="Proteomes" id="UP000707451">
    <property type="component" value="Unassembled WGS sequence"/>
</dbReference>
<evidence type="ECO:0000313" key="1">
    <source>
        <dbReference type="EMBL" id="KAG9068924.1"/>
    </source>
</evidence>
<keyword evidence="2" id="KW-1185">Reference proteome</keyword>